<dbReference type="RefSeq" id="WP_173102568.1">
    <property type="nucleotide sequence ID" value="NZ_AP022822.1"/>
</dbReference>
<sequence length="215" mass="23864">MKKILLPLLITTALLLSGCQEKTKNDVPSTTNTNNTEKTTATSMDKNPDLLINQAQYQQLAENTGATKAQLVGTKEYDVTLKDTNWENVTIISDECKIIKIKDYKDKNNKEYEGYVLIHFTIETGDTAVNIVPEKGILTTNTSRPTMGNLAMDEFGGEIAANKTVSGTAAYPLERLTDADDVTQLELKFTGKKIKTTSTDKESTHDYDFILSKNR</sequence>
<gene>
    <name evidence="2" type="ORF">EsVE80_07940</name>
</gene>
<evidence type="ECO:0000256" key="1">
    <source>
        <dbReference type="SAM" id="MobiDB-lite"/>
    </source>
</evidence>
<dbReference type="KEGG" id="esg:EsVE80_07940"/>
<evidence type="ECO:0000313" key="3">
    <source>
        <dbReference type="Proteomes" id="UP000502998"/>
    </source>
</evidence>
<organism evidence="2 3">
    <name type="scientific">Enterococcus saigonensis</name>
    <dbReference type="NCBI Taxonomy" id="1805431"/>
    <lineage>
        <taxon>Bacteria</taxon>
        <taxon>Bacillati</taxon>
        <taxon>Bacillota</taxon>
        <taxon>Bacilli</taxon>
        <taxon>Lactobacillales</taxon>
        <taxon>Enterococcaceae</taxon>
        <taxon>Enterococcus</taxon>
    </lineage>
</organism>
<accession>A0A679IKT0</accession>
<feature type="region of interest" description="Disordered" evidence="1">
    <location>
        <begin position="23"/>
        <end position="45"/>
    </location>
</feature>
<dbReference type="EMBL" id="AP022822">
    <property type="protein sequence ID" value="BCA85271.1"/>
    <property type="molecule type" value="Genomic_DNA"/>
</dbReference>
<dbReference type="PROSITE" id="PS51257">
    <property type="entry name" value="PROKAR_LIPOPROTEIN"/>
    <property type="match status" value="1"/>
</dbReference>
<proteinExistence type="predicted"/>
<keyword evidence="3" id="KW-1185">Reference proteome</keyword>
<reference evidence="2 3" key="1">
    <citation type="submission" date="2020-02" db="EMBL/GenBank/DDBJ databases">
        <title>Characterization of vanA genotype vancomycin-resistant Enterococcus saigonensis VE80.</title>
        <authorList>
            <person name="Harada T."/>
            <person name="Motooka D."/>
            <person name="Nakamura S."/>
            <person name="Yamamoto Y."/>
            <person name="Kawahara R."/>
            <person name="Kawatsu K."/>
        </authorList>
    </citation>
    <scope>NUCLEOTIDE SEQUENCE [LARGE SCALE GENOMIC DNA]</scope>
    <source>
        <strain evidence="2 3">VE80</strain>
    </source>
</reference>
<evidence type="ECO:0000313" key="2">
    <source>
        <dbReference type="EMBL" id="BCA85271.1"/>
    </source>
</evidence>
<dbReference type="Proteomes" id="UP000502998">
    <property type="component" value="Chromosome"/>
</dbReference>
<feature type="compositionally biased region" description="Low complexity" evidence="1">
    <location>
        <begin position="30"/>
        <end position="42"/>
    </location>
</feature>
<dbReference type="AlphaFoldDB" id="A0A679IKT0"/>
<protein>
    <submittedName>
        <fullName evidence="2">Uncharacterized protein</fullName>
    </submittedName>
</protein>
<name>A0A679IKT0_9ENTE</name>